<dbReference type="PANTHER" id="PTHR48090">
    <property type="entry name" value="UNDECAPRENYL-PHOSPHATE 4-DEOXY-4-FORMAMIDO-L-ARABINOSE TRANSFERASE-RELATED"/>
    <property type="match status" value="1"/>
</dbReference>
<evidence type="ECO:0000313" key="12">
    <source>
        <dbReference type="Proteomes" id="UP001596250"/>
    </source>
</evidence>
<accession>A0ABW1ISR9</accession>
<gene>
    <name evidence="11" type="ORF">ACFPXP_16625</name>
</gene>
<keyword evidence="5" id="KW-0460">Magnesium</keyword>
<sequence>MRPSISIIIPAYNEEHRIGETLQALHRMKTEVDPQAWTEMIVIDDGSNDRTSQVADRWCDLLIRYGKNQGKGAALMEGFLRSSGDIIVFLDADLGESAVHAVHLIRPVMDGLADMTIAKFPPARRKGGFGLVKKLASGGIYRLCGFKSAAPLSGQRAIRKAVLERIGGLSSGFGIEVGLTIDAARSGFRIVEIEVPFKHRESGRDWSGFYHRGKQFLAVGRALLEKWRQRAT</sequence>
<dbReference type="Pfam" id="PF00535">
    <property type="entry name" value="Glycos_transf_2"/>
    <property type="match status" value="1"/>
</dbReference>
<evidence type="ECO:0000256" key="2">
    <source>
        <dbReference type="ARBA" id="ARBA00006739"/>
    </source>
</evidence>
<dbReference type="EC" id="2.4.1.266" evidence="6"/>
<protein>
    <recommendedName>
        <fullName evidence="7">Glucosyl-3-phosphoglycerate synthase</fullName>
        <ecNumber evidence="6">2.4.1.266</ecNumber>
    </recommendedName>
</protein>
<dbReference type="SUPFAM" id="SSF53448">
    <property type="entry name" value="Nucleotide-diphospho-sugar transferases"/>
    <property type="match status" value="1"/>
</dbReference>
<evidence type="ECO:0000256" key="4">
    <source>
        <dbReference type="ARBA" id="ARBA00022679"/>
    </source>
</evidence>
<keyword evidence="12" id="KW-1185">Reference proteome</keyword>
<evidence type="ECO:0000259" key="10">
    <source>
        <dbReference type="Pfam" id="PF00535"/>
    </source>
</evidence>
<evidence type="ECO:0000256" key="3">
    <source>
        <dbReference type="ARBA" id="ARBA00022676"/>
    </source>
</evidence>
<evidence type="ECO:0000256" key="8">
    <source>
        <dbReference type="ARBA" id="ARBA00048689"/>
    </source>
</evidence>
<reference evidence="12" key="1">
    <citation type="journal article" date="2019" name="Int. J. Syst. Evol. Microbiol.">
        <title>The Global Catalogue of Microorganisms (GCM) 10K type strain sequencing project: providing services to taxonomists for standard genome sequencing and annotation.</title>
        <authorList>
            <consortium name="The Broad Institute Genomics Platform"/>
            <consortium name="The Broad Institute Genome Sequencing Center for Infectious Disease"/>
            <person name="Wu L."/>
            <person name="Ma J."/>
        </authorList>
    </citation>
    <scope>NUCLEOTIDE SEQUENCE [LARGE SCALE GENOMIC DNA]</scope>
    <source>
        <strain evidence="12">CCM 8749</strain>
    </source>
</reference>
<organism evidence="11 12">
    <name type="scientific">Marinicrinis lubricantis</name>
    <dbReference type="NCBI Taxonomy" id="2086470"/>
    <lineage>
        <taxon>Bacteria</taxon>
        <taxon>Bacillati</taxon>
        <taxon>Bacillota</taxon>
        <taxon>Bacilli</taxon>
        <taxon>Bacillales</taxon>
        <taxon>Paenibacillaceae</taxon>
    </lineage>
</organism>
<comment type="catalytic activity">
    <reaction evidence="9">
        <text>an NDP-alpha-D-glucose + (2R)-3-phosphoglycerate = (2R)-2-O-(alpha-D-glucopyranosyl)-3-phospho-glycerate + a ribonucleoside 5'-diphosphate + H(+)</text>
        <dbReference type="Rhea" id="RHEA:47244"/>
        <dbReference type="ChEBI" id="CHEBI:15378"/>
        <dbReference type="ChEBI" id="CHEBI:57930"/>
        <dbReference type="ChEBI" id="CHEBI:58272"/>
        <dbReference type="ChEBI" id="CHEBI:62600"/>
        <dbReference type="ChEBI" id="CHEBI:76533"/>
        <dbReference type="EC" id="2.4.1.266"/>
    </reaction>
    <physiologicalReaction direction="left-to-right" evidence="9">
        <dbReference type="Rhea" id="RHEA:47245"/>
    </physiologicalReaction>
</comment>
<dbReference type="Gene3D" id="3.90.550.10">
    <property type="entry name" value="Spore Coat Polysaccharide Biosynthesis Protein SpsA, Chain A"/>
    <property type="match status" value="1"/>
</dbReference>
<comment type="caution">
    <text evidence="11">The sequence shown here is derived from an EMBL/GenBank/DDBJ whole genome shotgun (WGS) entry which is preliminary data.</text>
</comment>
<proteinExistence type="inferred from homology"/>
<comment type="cofactor">
    <cofactor evidence="1">
        <name>Mg(2+)</name>
        <dbReference type="ChEBI" id="CHEBI:18420"/>
    </cofactor>
</comment>
<dbReference type="EMBL" id="JBHSQV010000175">
    <property type="protein sequence ID" value="MFC5988029.1"/>
    <property type="molecule type" value="Genomic_DNA"/>
</dbReference>
<keyword evidence="4" id="KW-0808">Transferase</keyword>
<evidence type="ECO:0000256" key="7">
    <source>
        <dbReference type="ARBA" id="ARBA00040894"/>
    </source>
</evidence>
<dbReference type="Proteomes" id="UP001596250">
    <property type="component" value="Unassembled WGS sequence"/>
</dbReference>
<name>A0ABW1ISR9_9BACL</name>
<dbReference type="InterPro" id="IPR001173">
    <property type="entry name" value="Glyco_trans_2-like"/>
</dbReference>
<dbReference type="RefSeq" id="WP_379895470.1">
    <property type="nucleotide sequence ID" value="NZ_CBCSCT010000024.1"/>
</dbReference>
<comment type="similarity">
    <text evidence="2">Belongs to the glycosyltransferase 2 family.</text>
</comment>
<dbReference type="CDD" id="cd04179">
    <property type="entry name" value="DPM_DPG-synthase_like"/>
    <property type="match status" value="1"/>
</dbReference>
<feature type="domain" description="Glycosyltransferase 2-like" evidence="10">
    <location>
        <begin position="6"/>
        <end position="94"/>
    </location>
</feature>
<dbReference type="InterPro" id="IPR029044">
    <property type="entry name" value="Nucleotide-diphossugar_trans"/>
</dbReference>
<comment type="catalytic activity">
    <reaction evidence="8">
        <text>(2R)-3-phosphoglycerate + UDP-alpha-D-glucose = (2R)-2-O-(alpha-D-glucopyranosyl)-3-phospho-glycerate + UDP + H(+)</text>
        <dbReference type="Rhea" id="RHEA:31319"/>
        <dbReference type="ChEBI" id="CHEBI:15378"/>
        <dbReference type="ChEBI" id="CHEBI:58223"/>
        <dbReference type="ChEBI" id="CHEBI:58272"/>
        <dbReference type="ChEBI" id="CHEBI:58885"/>
        <dbReference type="ChEBI" id="CHEBI:62600"/>
        <dbReference type="EC" id="2.4.1.266"/>
    </reaction>
    <physiologicalReaction direction="left-to-right" evidence="8">
        <dbReference type="Rhea" id="RHEA:31320"/>
    </physiologicalReaction>
</comment>
<dbReference type="InterPro" id="IPR050256">
    <property type="entry name" value="Glycosyltransferase_2"/>
</dbReference>
<keyword evidence="3" id="KW-0328">Glycosyltransferase</keyword>
<evidence type="ECO:0000256" key="1">
    <source>
        <dbReference type="ARBA" id="ARBA00001946"/>
    </source>
</evidence>
<evidence type="ECO:0000313" key="11">
    <source>
        <dbReference type="EMBL" id="MFC5988029.1"/>
    </source>
</evidence>
<evidence type="ECO:0000256" key="9">
    <source>
        <dbReference type="ARBA" id="ARBA00048997"/>
    </source>
</evidence>
<evidence type="ECO:0000256" key="5">
    <source>
        <dbReference type="ARBA" id="ARBA00022842"/>
    </source>
</evidence>
<evidence type="ECO:0000256" key="6">
    <source>
        <dbReference type="ARBA" id="ARBA00039022"/>
    </source>
</evidence>
<dbReference type="PANTHER" id="PTHR48090:SF10">
    <property type="entry name" value="GLUCOSYL-3-PHOSPHOGLYCERATE SYNTHASE"/>
    <property type="match status" value="1"/>
</dbReference>